<protein>
    <submittedName>
        <fullName evidence="2">Uncharacterized protein</fullName>
    </submittedName>
</protein>
<evidence type="ECO:0000313" key="3">
    <source>
        <dbReference type="Proteomes" id="UP000800235"/>
    </source>
</evidence>
<reference evidence="2" key="1">
    <citation type="journal article" date="2020" name="Stud. Mycol.">
        <title>101 Dothideomycetes genomes: a test case for predicting lifestyles and emergence of pathogens.</title>
        <authorList>
            <person name="Haridas S."/>
            <person name="Albert R."/>
            <person name="Binder M."/>
            <person name="Bloem J."/>
            <person name="Labutti K."/>
            <person name="Salamov A."/>
            <person name="Andreopoulos B."/>
            <person name="Baker S."/>
            <person name="Barry K."/>
            <person name="Bills G."/>
            <person name="Bluhm B."/>
            <person name="Cannon C."/>
            <person name="Castanera R."/>
            <person name="Culley D."/>
            <person name="Daum C."/>
            <person name="Ezra D."/>
            <person name="Gonzalez J."/>
            <person name="Henrissat B."/>
            <person name="Kuo A."/>
            <person name="Liang C."/>
            <person name="Lipzen A."/>
            <person name="Lutzoni F."/>
            <person name="Magnuson J."/>
            <person name="Mondo S."/>
            <person name="Nolan M."/>
            <person name="Ohm R."/>
            <person name="Pangilinan J."/>
            <person name="Park H.-J."/>
            <person name="Ramirez L."/>
            <person name="Alfaro M."/>
            <person name="Sun H."/>
            <person name="Tritt A."/>
            <person name="Yoshinaga Y."/>
            <person name="Zwiers L.-H."/>
            <person name="Turgeon B."/>
            <person name="Goodwin S."/>
            <person name="Spatafora J."/>
            <person name="Crous P."/>
            <person name="Grigoriev I."/>
        </authorList>
    </citation>
    <scope>NUCLEOTIDE SEQUENCE</scope>
    <source>
        <strain evidence="2">CBS 130266</strain>
    </source>
</reference>
<sequence length="283" mass="30927">MLFESKLFGDHIRPKSKHLAGEGGIKLDKHSYLFEYNLGSVWKDCIVLDARIDATDKTGKKLDLSSEVYTHNIILSNAGQSRSVAPLTPQGSCTGSLPTNPSGGSNPFGGFNPFGGSAPKASRGTGGSQFSRLGNFRPVLIEGHKANHVSWAPTNNTAPKSGLWIGRDDKILNSVELVNYKEGPQDVYFTIDMEYLQFEKRPADYLEVGFVTMIAMDCADLQMMPPADKPKTYTAPDHLVTADSNLIYLNPHLHDGALNMKIFVNDKLACNREAVYGNDVSGM</sequence>
<dbReference type="Proteomes" id="UP000800235">
    <property type="component" value="Unassembled WGS sequence"/>
</dbReference>
<evidence type="ECO:0000313" key="2">
    <source>
        <dbReference type="EMBL" id="KAF2418408.1"/>
    </source>
</evidence>
<feature type="compositionally biased region" description="Low complexity" evidence="1">
    <location>
        <begin position="100"/>
        <end position="117"/>
    </location>
</feature>
<comment type="caution">
    <text evidence="2">The sequence shown here is derived from an EMBL/GenBank/DDBJ whole genome shotgun (WGS) entry which is preliminary data.</text>
</comment>
<feature type="region of interest" description="Disordered" evidence="1">
    <location>
        <begin position="83"/>
        <end position="128"/>
    </location>
</feature>
<accession>A0A9P4TSU7</accession>
<evidence type="ECO:0000256" key="1">
    <source>
        <dbReference type="SAM" id="MobiDB-lite"/>
    </source>
</evidence>
<dbReference type="EMBL" id="MU007129">
    <property type="protein sequence ID" value="KAF2418408.1"/>
    <property type="molecule type" value="Genomic_DNA"/>
</dbReference>
<name>A0A9P4TSU7_9PEZI</name>
<keyword evidence="3" id="KW-1185">Reference proteome</keyword>
<gene>
    <name evidence="2" type="ORF">EJ08DRAFT_739179</name>
</gene>
<feature type="compositionally biased region" description="Polar residues" evidence="1">
    <location>
        <begin position="83"/>
        <end position="99"/>
    </location>
</feature>
<proteinExistence type="predicted"/>
<dbReference type="AlphaFoldDB" id="A0A9P4TSU7"/>
<organism evidence="2 3">
    <name type="scientific">Tothia fuscella</name>
    <dbReference type="NCBI Taxonomy" id="1048955"/>
    <lineage>
        <taxon>Eukaryota</taxon>
        <taxon>Fungi</taxon>
        <taxon>Dikarya</taxon>
        <taxon>Ascomycota</taxon>
        <taxon>Pezizomycotina</taxon>
        <taxon>Dothideomycetes</taxon>
        <taxon>Pleosporomycetidae</taxon>
        <taxon>Venturiales</taxon>
        <taxon>Cylindrosympodiaceae</taxon>
        <taxon>Tothia</taxon>
    </lineage>
</organism>